<protein>
    <submittedName>
        <fullName evidence="3">Predicted aconitase subunit 2</fullName>
    </submittedName>
</protein>
<dbReference type="Pfam" id="PF01989">
    <property type="entry name" value="AcnX_swivel_put"/>
    <property type="match status" value="1"/>
</dbReference>
<reference evidence="3 4" key="1">
    <citation type="submission" date="2016-10" db="EMBL/GenBank/DDBJ databases">
        <authorList>
            <person name="de Groot N.N."/>
        </authorList>
    </citation>
    <scope>NUCLEOTIDE SEQUENCE [LARGE SCALE GENOMIC DNA]</scope>
    <source>
        <strain evidence="3 4">CGMCC 1.6848</strain>
    </source>
</reference>
<organism evidence="3 4">
    <name type="scientific">Modicisalibacter xianhensis</name>
    <dbReference type="NCBI Taxonomy" id="442341"/>
    <lineage>
        <taxon>Bacteria</taxon>
        <taxon>Pseudomonadati</taxon>
        <taxon>Pseudomonadota</taxon>
        <taxon>Gammaproteobacteria</taxon>
        <taxon>Oceanospirillales</taxon>
        <taxon>Halomonadaceae</taxon>
        <taxon>Modicisalibacter</taxon>
    </lineage>
</organism>
<dbReference type="InterPro" id="IPR012016">
    <property type="entry name" value="PMDh-S-like"/>
</dbReference>
<name>A0A1I3GLF7_9GAMM</name>
<evidence type="ECO:0000313" key="3">
    <source>
        <dbReference type="EMBL" id="SFI24303.1"/>
    </source>
</evidence>
<sequence>MKTELKCHKGTGSKVQGEALVANDNFSARYDLDRIKGIFSRPAHKLVGQSYVDKILVLNTAKGGVASAWMLHEMKARGIAPKAILFNSANTILVQGAALADMTLCDRFEDGDITTLIKTGDQVVVDPELGLVSILPEA</sequence>
<accession>A0A1I3GLF7</accession>
<dbReference type="RefSeq" id="WP_092850698.1">
    <property type="nucleotide sequence ID" value="NZ_FOPY01000034.1"/>
</dbReference>
<dbReference type="EMBL" id="FOPY01000034">
    <property type="protein sequence ID" value="SFI24303.1"/>
    <property type="molecule type" value="Genomic_DNA"/>
</dbReference>
<dbReference type="InterPro" id="IPR002840">
    <property type="entry name" value="PMDh-S-like_dom"/>
</dbReference>
<keyword evidence="4" id="KW-1185">Reference proteome</keyword>
<dbReference type="STRING" id="442341.SAMN04487959_13414"/>
<dbReference type="GO" id="GO:0016829">
    <property type="term" value="F:lyase activity"/>
    <property type="evidence" value="ECO:0007669"/>
    <property type="project" value="UniProtKB-KW"/>
</dbReference>
<proteinExistence type="predicted"/>
<dbReference type="Proteomes" id="UP000199040">
    <property type="component" value="Unassembled WGS sequence"/>
</dbReference>
<evidence type="ECO:0000313" key="4">
    <source>
        <dbReference type="Proteomes" id="UP000199040"/>
    </source>
</evidence>
<dbReference type="AlphaFoldDB" id="A0A1I3GLF7"/>
<evidence type="ECO:0000256" key="1">
    <source>
        <dbReference type="ARBA" id="ARBA00023239"/>
    </source>
</evidence>
<feature type="domain" description="Phosphomevalonate dehydratase small subunit-like" evidence="2">
    <location>
        <begin position="26"/>
        <end position="104"/>
    </location>
</feature>
<dbReference type="Gene3D" id="3.50.30.10">
    <property type="entry name" value="Phosphohistidine domain"/>
    <property type="match status" value="1"/>
</dbReference>
<keyword evidence="1" id="KW-0456">Lyase</keyword>
<dbReference type="SUPFAM" id="SSF52016">
    <property type="entry name" value="LeuD/IlvD-like"/>
    <property type="match status" value="1"/>
</dbReference>
<gene>
    <name evidence="3" type="ORF">SAMN04487959_13414</name>
</gene>
<evidence type="ECO:0000259" key="2">
    <source>
        <dbReference type="Pfam" id="PF01989"/>
    </source>
</evidence>
<dbReference type="PIRSF" id="PIRSF004966">
    <property type="entry name" value="UCP004966"/>
    <property type="match status" value="1"/>
</dbReference>